<evidence type="ECO:0000313" key="2">
    <source>
        <dbReference type="Proteomes" id="UP000469949"/>
    </source>
</evidence>
<sequence>MAPRRPLCRIGGVLRELPAGDNLPSNAIFTGTGTLPALTLLLAASTTTFTVAPVVSGDVLAAGEPINVTPAADLPNGLNIAWARVVAANQVRIGLTTTIALTLSTMTFTVVAAR</sequence>
<protein>
    <submittedName>
        <fullName evidence="1">Uncharacterized protein</fullName>
    </submittedName>
</protein>
<reference evidence="1 2" key="1">
    <citation type="submission" date="2019-10" db="EMBL/GenBank/DDBJ databases">
        <title>Draft Genome Sequence of the Caffeine Degrading Methylotroph Methylorubrum populi PINKEL.</title>
        <authorList>
            <person name="Dawson S.C."/>
            <person name="Zhang X."/>
            <person name="Wright M.E."/>
            <person name="Sharma G."/>
            <person name="Langner J.T."/>
            <person name="Ditty J.L."/>
            <person name="Subuyuj G.A."/>
        </authorList>
    </citation>
    <scope>NUCLEOTIDE SEQUENCE [LARGE SCALE GENOMIC DNA]</scope>
    <source>
        <strain evidence="1 2">Pinkel</strain>
    </source>
</reference>
<comment type="caution">
    <text evidence="1">The sequence shown here is derived from an EMBL/GenBank/DDBJ whole genome shotgun (WGS) entry which is preliminary data.</text>
</comment>
<dbReference type="AlphaFoldDB" id="A0A833N2Y3"/>
<evidence type="ECO:0000313" key="1">
    <source>
        <dbReference type="EMBL" id="KAB7788068.1"/>
    </source>
</evidence>
<dbReference type="EMBL" id="WEKV01000001">
    <property type="protein sequence ID" value="KAB7788068.1"/>
    <property type="molecule type" value="Genomic_DNA"/>
</dbReference>
<dbReference type="Proteomes" id="UP000469949">
    <property type="component" value="Unassembled WGS sequence"/>
</dbReference>
<proteinExistence type="predicted"/>
<accession>A0A833N2Y3</accession>
<organism evidence="1 2">
    <name type="scientific">Methylorubrum populi</name>
    <dbReference type="NCBI Taxonomy" id="223967"/>
    <lineage>
        <taxon>Bacteria</taxon>
        <taxon>Pseudomonadati</taxon>
        <taxon>Pseudomonadota</taxon>
        <taxon>Alphaproteobacteria</taxon>
        <taxon>Hyphomicrobiales</taxon>
        <taxon>Methylobacteriaceae</taxon>
        <taxon>Methylorubrum</taxon>
    </lineage>
</organism>
<name>A0A833N2Y3_9HYPH</name>
<dbReference type="RefSeq" id="WP_152275595.1">
    <property type="nucleotide sequence ID" value="NZ_WEKV01000001.1"/>
</dbReference>
<gene>
    <name evidence="1" type="ORF">F8B43_0073</name>
</gene>